<evidence type="ECO:0000313" key="2">
    <source>
        <dbReference type="Proteomes" id="UP000326936"/>
    </source>
</evidence>
<accession>A0A5P9CHJ1</accession>
<dbReference type="KEGG" id="vaq:FIV01_04610"/>
<dbReference type="AlphaFoldDB" id="A0A5P9CHJ1"/>
<sequence length="265" mass="30322">MSSISPTHLFHRSCQDNLPDKLSDPVEDTVQLTRNSSFSDLHMENDPAVISNEFWRSRDGDRIVKSACEKAFEDLGKEKDVGFKSRAISIFKPSQAEKQRQCKEFETKRDAVNQHLISYAARKWDLYLEQLPPELARKYASEDNKRSVLGEVSTWLNVSSGAGKSALESAAMKELGQYNLTDITLIFEFKDLRKNVRDSLTQKQFIAIHRELNNIVDEYCEKMNISVNGKSLTCSSVDEIFNQAKEKLEAKISKENRQAFQTLRC</sequence>
<evidence type="ECO:0000313" key="1">
    <source>
        <dbReference type="EMBL" id="QFT25704.1"/>
    </source>
</evidence>
<organism evidence="1 2">
    <name type="scientific">Vibrio aquimaris</name>
    <dbReference type="NCBI Taxonomy" id="2587862"/>
    <lineage>
        <taxon>Bacteria</taxon>
        <taxon>Pseudomonadati</taxon>
        <taxon>Pseudomonadota</taxon>
        <taxon>Gammaproteobacteria</taxon>
        <taxon>Vibrionales</taxon>
        <taxon>Vibrionaceae</taxon>
        <taxon>Vibrio</taxon>
    </lineage>
</organism>
<protein>
    <submittedName>
        <fullName evidence="1">Uncharacterized protein</fullName>
    </submittedName>
</protein>
<dbReference type="EMBL" id="CP045350">
    <property type="protein sequence ID" value="QFT25704.1"/>
    <property type="molecule type" value="Genomic_DNA"/>
</dbReference>
<keyword evidence="2" id="KW-1185">Reference proteome</keyword>
<reference evidence="1 2" key="1">
    <citation type="submission" date="2019-10" db="EMBL/GenBank/DDBJ databases">
        <title>Complete genome sequence of Vibrio sp. strain THAF100, isolated from non-filtered water from the water column of tank 6 of a marine aquarium containing stony-coral fragments. Water maintained at 26 degree C.</title>
        <authorList>
            <person name="Ruckert C."/>
            <person name="Franco A."/>
            <person name="Kalinowski J."/>
            <person name="Glaeser S."/>
        </authorList>
    </citation>
    <scope>NUCLEOTIDE SEQUENCE [LARGE SCALE GENOMIC DNA]</scope>
    <source>
        <strain evidence="1 2">THAF100</strain>
    </source>
</reference>
<gene>
    <name evidence="1" type="ORF">FIV01_04610</name>
</gene>
<proteinExistence type="predicted"/>
<dbReference type="Proteomes" id="UP000326936">
    <property type="component" value="Chromosome"/>
</dbReference>
<name>A0A5P9CHJ1_9VIBR</name>